<dbReference type="Gene3D" id="3.90.380.10">
    <property type="entry name" value="Naphthalene 1,2-dioxygenase Alpha Subunit, Chain A, domain 1"/>
    <property type="match status" value="1"/>
</dbReference>
<protein>
    <submittedName>
        <fullName evidence="7">Rieske 2Fe-2S domain-containing protein</fullName>
    </submittedName>
</protein>
<keyword evidence="4" id="KW-0408">Iron</keyword>
<keyword evidence="5" id="KW-0411">Iron-sulfur</keyword>
<dbReference type="Pfam" id="PF19301">
    <property type="entry name" value="LigXa_C"/>
    <property type="match status" value="1"/>
</dbReference>
<dbReference type="InterPro" id="IPR015881">
    <property type="entry name" value="ARHD_Rieske_2Fe_2S"/>
</dbReference>
<dbReference type="SUPFAM" id="SSF50022">
    <property type="entry name" value="ISP domain"/>
    <property type="match status" value="1"/>
</dbReference>
<evidence type="ECO:0000256" key="5">
    <source>
        <dbReference type="ARBA" id="ARBA00023014"/>
    </source>
</evidence>
<dbReference type="Pfam" id="PF00355">
    <property type="entry name" value="Rieske"/>
    <property type="match status" value="1"/>
</dbReference>
<dbReference type="GO" id="GO:0016705">
    <property type="term" value="F:oxidoreductase activity, acting on paired donors, with incorporation or reduction of molecular oxygen"/>
    <property type="evidence" value="ECO:0007669"/>
    <property type="project" value="UniProtKB-ARBA"/>
</dbReference>
<evidence type="ECO:0000259" key="6">
    <source>
        <dbReference type="PROSITE" id="PS51296"/>
    </source>
</evidence>
<dbReference type="Proteomes" id="UP000503540">
    <property type="component" value="Chromosome"/>
</dbReference>
<keyword evidence="3" id="KW-0560">Oxidoreductase</keyword>
<dbReference type="GO" id="GO:0051537">
    <property type="term" value="F:2 iron, 2 sulfur cluster binding"/>
    <property type="evidence" value="ECO:0007669"/>
    <property type="project" value="UniProtKB-KW"/>
</dbReference>
<evidence type="ECO:0000313" key="7">
    <source>
        <dbReference type="EMBL" id="QIS11529.1"/>
    </source>
</evidence>
<dbReference type="KEGG" id="nah:F5544_18275"/>
<proteinExistence type="predicted"/>
<evidence type="ECO:0000256" key="3">
    <source>
        <dbReference type="ARBA" id="ARBA00023002"/>
    </source>
</evidence>
<organism evidence="7 8">
    <name type="scientific">Nocardia arthritidis</name>
    <dbReference type="NCBI Taxonomy" id="228602"/>
    <lineage>
        <taxon>Bacteria</taxon>
        <taxon>Bacillati</taxon>
        <taxon>Actinomycetota</taxon>
        <taxon>Actinomycetes</taxon>
        <taxon>Mycobacteriales</taxon>
        <taxon>Nocardiaceae</taxon>
        <taxon>Nocardia</taxon>
    </lineage>
</organism>
<keyword evidence="2" id="KW-0479">Metal-binding</keyword>
<feature type="domain" description="Rieske" evidence="6">
    <location>
        <begin position="28"/>
        <end position="132"/>
    </location>
</feature>
<dbReference type="SUPFAM" id="SSF55961">
    <property type="entry name" value="Bet v1-like"/>
    <property type="match status" value="1"/>
</dbReference>
<dbReference type="InterPro" id="IPR045623">
    <property type="entry name" value="LigXa_C"/>
</dbReference>
<sequence length="422" mass="47437">MLSTERNELLTRFGAGTAMGELLRRYWWPVAISADLPAPEVRKVRLLGENLVLYRLTDGSVHVLEDRCPHRGAALSHGIVEANGLRCPYHGWLFDGTGTCLEQPGEPDESTFAHRVTARAYPARELGGLVFAYLGPEPAPTLPRYDLFCWDDAIRDIGYATVPCNFVQIMENAVDLDHVAWLHGRYSRWMADRGHAVRIPATFAKLNREVAFEEFEHGILMRRQLHGQGADADDWSIGHPLIFPHMLRLGGGGSSHYHLRVPIDDENTWVLWYTAWRPGGLPVPDPGPIASFEVPWRWPNGEHRVDHVEGQDIMAWVTQGRIADRSKEHLGTVDRGIILLRRMYFQAMTAVAEGRDPLGVHRGADEIIDIPQEIEKFGSGIDFVRDFLSAAYPRFSPRRAEIARRYGEVGLDLGSDLAEAVS</sequence>
<dbReference type="RefSeq" id="WP_167474324.1">
    <property type="nucleotide sequence ID" value="NZ_CP046172.1"/>
</dbReference>
<dbReference type="PROSITE" id="PS00570">
    <property type="entry name" value="RING_HYDROXYL_ALPHA"/>
    <property type="match status" value="1"/>
</dbReference>
<evidence type="ECO:0000256" key="1">
    <source>
        <dbReference type="ARBA" id="ARBA00022714"/>
    </source>
</evidence>
<dbReference type="GO" id="GO:0005506">
    <property type="term" value="F:iron ion binding"/>
    <property type="evidence" value="ECO:0007669"/>
    <property type="project" value="InterPro"/>
</dbReference>
<dbReference type="AlphaFoldDB" id="A0A6G9YE72"/>
<dbReference type="PROSITE" id="PS51296">
    <property type="entry name" value="RIESKE"/>
    <property type="match status" value="1"/>
</dbReference>
<dbReference type="PANTHER" id="PTHR21266:SF59">
    <property type="entry name" value="BLR4922 PROTEIN"/>
    <property type="match status" value="1"/>
</dbReference>
<keyword evidence="1" id="KW-0001">2Fe-2S</keyword>
<dbReference type="Gene3D" id="2.102.10.10">
    <property type="entry name" value="Rieske [2Fe-2S] iron-sulphur domain"/>
    <property type="match status" value="1"/>
</dbReference>
<gene>
    <name evidence="7" type="ORF">F5544_18275</name>
</gene>
<dbReference type="EMBL" id="CP046172">
    <property type="protein sequence ID" value="QIS11529.1"/>
    <property type="molecule type" value="Genomic_DNA"/>
</dbReference>
<dbReference type="InterPro" id="IPR036922">
    <property type="entry name" value="Rieske_2Fe-2S_sf"/>
</dbReference>
<dbReference type="CDD" id="cd08878">
    <property type="entry name" value="RHO_alpha_C_DMO-like"/>
    <property type="match status" value="1"/>
</dbReference>
<evidence type="ECO:0000256" key="2">
    <source>
        <dbReference type="ARBA" id="ARBA00022723"/>
    </source>
</evidence>
<evidence type="ECO:0000313" key="8">
    <source>
        <dbReference type="Proteomes" id="UP000503540"/>
    </source>
</evidence>
<evidence type="ECO:0000256" key="4">
    <source>
        <dbReference type="ARBA" id="ARBA00023004"/>
    </source>
</evidence>
<dbReference type="InterPro" id="IPR050584">
    <property type="entry name" value="Cholesterol_7-desaturase"/>
</dbReference>
<dbReference type="GO" id="GO:0004497">
    <property type="term" value="F:monooxygenase activity"/>
    <property type="evidence" value="ECO:0007669"/>
    <property type="project" value="UniProtKB-ARBA"/>
</dbReference>
<keyword evidence="8" id="KW-1185">Reference proteome</keyword>
<dbReference type="InterPro" id="IPR017941">
    <property type="entry name" value="Rieske_2Fe-2S"/>
</dbReference>
<accession>A0A6G9YE72</accession>
<name>A0A6G9YE72_9NOCA</name>
<dbReference type="PANTHER" id="PTHR21266">
    <property type="entry name" value="IRON-SULFUR DOMAIN CONTAINING PROTEIN"/>
    <property type="match status" value="1"/>
</dbReference>
<reference evidence="7 8" key="1">
    <citation type="journal article" date="2019" name="ACS Chem. Biol.">
        <title>Identification and Mobilization of a Cryptic Antibiotic Biosynthesis Gene Locus from a Human-Pathogenic Nocardia Isolate.</title>
        <authorList>
            <person name="Herisse M."/>
            <person name="Ishida K."/>
            <person name="Porter J.L."/>
            <person name="Howden B."/>
            <person name="Hertweck C."/>
            <person name="Stinear T.P."/>
            <person name="Pidot S.J."/>
        </authorList>
    </citation>
    <scope>NUCLEOTIDE SEQUENCE [LARGE SCALE GENOMIC DNA]</scope>
    <source>
        <strain evidence="7 8">AUSMDU00012717</strain>
    </source>
</reference>